<keyword evidence="4" id="KW-1185">Reference proteome</keyword>
<dbReference type="PANTHER" id="PTHR46254">
    <property type="entry name" value="PROTEIN GVQW1-RELATED"/>
    <property type="match status" value="1"/>
</dbReference>
<dbReference type="Proteomes" id="UP000028761">
    <property type="component" value="Chromosome 2"/>
</dbReference>
<keyword evidence="2" id="KW-1133">Transmembrane helix</keyword>
<evidence type="ECO:0000313" key="3">
    <source>
        <dbReference type="Ensembl" id="ENSPANP00000048211.1"/>
    </source>
</evidence>
<dbReference type="Ensembl" id="ENSPANT00000081212.1">
    <property type="protein sequence ID" value="ENSPANP00000048211.1"/>
    <property type="gene ID" value="ENSPANG00000041869.1"/>
</dbReference>
<sequence length="136" mass="15297">MLAWETEQESSQKKEKSFLFSFSFHFIISFLYFISSFHFIISWSFALLAQAGVQWHDLSSLQPLPPEFKQFSCLSLPSSWDYRHAPPCPANVAFLVEMGFLHVGQAGLELPTSGNLPTSVSQSGRITRSGDRDHPG</sequence>
<evidence type="ECO:0000256" key="2">
    <source>
        <dbReference type="SAM" id="Phobius"/>
    </source>
</evidence>
<reference evidence="3" key="3">
    <citation type="submission" date="2025-09" db="UniProtKB">
        <authorList>
            <consortium name="Ensembl"/>
        </authorList>
    </citation>
    <scope>IDENTIFICATION</scope>
</reference>
<dbReference type="GeneTree" id="ENSGT00940000164709"/>
<evidence type="ECO:0000256" key="1">
    <source>
        <dbReference type="SAM" id="MobiDB-lite"/>
    </source>
</evidence>
<dbReference type="AlphaFoldDB" id="A0A8I5MZL0"/>
<keyword evidence="2" id="KW-0472">Membrane</keyword>
<protein>
    <submittedName>
        <fullName evidence="3">Uncharacterized protein</fullName>
    </submittedName>
</protein>
<keyword evidence="2" id="KW-0812">Transmembrane</keyword>
<dbReference type="PANTHER" id="PTHR46254:SF3">
    <property type="entry name" value="SECRETED PROTEIN"/>
    <property type="match status" value="1"/>
</dbReference>
<evidence type="ECO:0000313" key="4">
    <source>
        <dbReference type="Proteomes" id="UP000028761"/>
    </source>
</evidence>
<name>A0A8I5MZL0_PAPAN</name>
<organism evidence="3 4">
    <name type="scientific">Papio anubis</name>
    <name type="common">Olive baboon</name>
    <dbReference type="NCBI Taxonomy" id="9555"/>
    <lineage>
        <taxon>Eukaryota</taxon>
        <taxon>Metazoa</taxon>
        <taxon>Chordata</taxon>
        <taxon>Craniata</taxon>
        <taxon>Vertebrata</taxon>
        <taxon>Euteleostomi</taxon>
        <taxon>Mammalia</taxon>
        <taxon>Eutheria</taxon>
        <taxon>Euarchontoglires</taxon>
        <taxon>Primates</taxon>
        <taxon>Haplorrhini</taxon>
        <taxon>Catarrhini</taxon>
        <taxon>Cercopithecidae</taxon>
        <taxon>Cercopithecinae</taxon>
        <taxon>Papio</taxon>
    </lineage>
</organism>
<dbReference type="OMA" id="MLAWETE"/>
<reference evidence="3" key="2">
    <citation type="submission" date="2025-08" db="UniProtKB">
        <authorList>
            <consortium name="Ensembl"/>
        </authorList>
    </citation>
    <scope>IDENTIFICATION</scope>
</reference>
<accession>A0A8I5MZL0</accession>
<feature type="transmembrane region" description="Helical" evidence="2">
    <location>
        <begin position="20"/>
        <end position="41"/>
    </location>
</feature>
<proteinExistence type="predicted"/>
<reference evidence="3 4" key="1">
    <citation type="submission" date="2012-03" db="EMBL/GenBank/DDBJ databases">
        <title>Whole Genome Assembly of Papio anubis.</title>
        <authorList>
            <person name="Liu Y.L."/>
            <person name="Abraham K.A."/>
            <person name="Akbar H.A."/>
            <person name="Ali S.A."/>
            <person name="Anosike U.A."/>
            <person name="Aqrawi P.A."/>
            <person name="Arias F.A."/>
            <person name="Attaway T.A."/>
            <person name="Awwad R.A."/>
            <person name="Babu C.B."/>
            <person name="Bandaranaike D.B."/>
            <person name="Battles P.B."/>
            <person name="Bell A.B."/>
            <person name="Beltran B.B."/>
            <person name="Berhane-Mersha D.B."/>
            <person name="Bess C.B."/>
            <person name="Bickham C.B."/>
            <person name="Bolden T.B."/>
            <person name="Carter K.C."/>
            <person name="Chau D.C."/>
            <person name="Chavez A.C."/>
            <person name="Clerc-Blankenburg K.C."/>
            <person name="Coyle M.C."/>
            <person name="Dao M.D."/>
            <person name="Davila M.L.D."/>
            <person name="Davy-Carroll L.D."/>
            <person name="Denson S.D."/>
            <person name="Dinh H.D."/>
            <person name="Fernandez S.F."/>
            <person name="Fernando P.F."/>
            <person name="Forbes L.F."/>
            <person name="Francis C.F."/>
            <person name="Francisco L.F."/>
            <person name="Fu Q.F."/>
            <person name="Garcia-Iii R.G."/>
            <person name="Garrett T.G."/>
            <person name="Gross S.G."/>
            <person name="Gubbala S.G."/>
            <person name="Hirani K.H."/>
            <person name="Hogues M.H."/>
            <person name="Hollins B.H."/>
            <person name="Jackson L.J."/>
            <person name="Javaid M.J."/>
            <person name="Jhangiani S.J."/>
            <person name="Johnson A.J."/>
            <person name="Johnson B.J."/>
            <person name="Jones J.J."/>
            <person name="Joshi V.J."/>
            <person name="Kalu J.K."/>
            <person name="Khan N.K."/>
            <person name="Korchina V.K."/>
            <person name="Kovar C.K."/>
            <person name="Lago L.L."/>
            <person name="Lara F.L."/>
            <person name="Le T.-K.L."/>
            <person name="Lee S.L."/>
            <person name="Legall-Iii F.L."/>
            <person name="Lemon S.L."/>
            <person name="Liu J.L."/>
            <person name="Liu Y.-S.L."/>
            <person name="Liyanage D.L."/>
            <person name="Lopez J.L."/>
            <person name="Lorensuhewa L.L."/>
            <person name="Mata R.M."/>
            <person name="Mathew T.M."/>
            <person name="Mercado C.M."/>
            <person name="Mercado I.M."/>
            <person name="Morales K.M."/>
            <person name="Morgan M.M."/>
            <person name="Munidasa M.M."/>
            <person name="Ngo D.N."/>
            <person name="Nguyen L.N."/>
            <person name="Nguyen T.N."/>
            <person name="Nguyen N.N."/>
            <person name="Obregon M.O."/>
            <person name="Okwuonu G.O."/>
            <person name="Ongeri F.O."/>
            <person name="Onwere C.O."/>
            <person name="Osifeso I.O."/>
            <person name="Parra A.P."/>
            <person name="Patil S.P."/>
            <person name="Perez A.P."/>
            <person name="Perez Y.P."/>
            <person name="Pham C.P."/>
            <person name="Pu L.-L.P."/>
            <person name="Puazo M.P."/>
            <person name="Quiroz J.Q."/>
            <person name="Rouhana J.R."/>
            <person name="Ruiz M.R."/>
            <person name="Ruiz S.-J.R."/>
            <person name="Saada N.S."/>
            <person name="Santibanez J.S."/>
            <person name="Scheel M.S."/>
            <person name="Schneider B.S."/>
            <person name="Simmons D.S."/>
            <person name="Sisson I.S."/>
            <person name="Tang L.-Y.T."/>
            <person name="Thornton R.T."/>
            <person name="Tisius J.T."/>
            <person name="Toledanes G.T."/>
            <person name="Trejos Z.T."/>
            <person name="Usmani K.U."/>
            <person name="Varghese R.V."/>
            <person name="Vattathil S.V."/>
            <person name="Vee V.V."/>
            <person name="Walker D.W."/>
            <person name="Weissenberger G.W."/>
            <person name="White C.W."/>
            <person name="Williams A.W."/>
            <person name="Woodworth J.W."/>
            <person name="Wright R.W."/>
            <person name="Zhu Y.Z."/>
            <person name="Han Y.H."/>
            <person name="Newsham I.N."/>
            <person name="Nazareth L.N."/>
            <person name="Worley K.W."/>
            <person name="Muzny D.M."/>
            <person name="Rogers J.R."/>
            <person name="Gibbs R.G."/>
        </authorList>
    </citation>
    <scope>NUCLEOTIDE SEQUENCE [LARGE SCALE GENOMIC DNA]</scope>
</reference>
<dbReference type="PRINTS" id="PR02045">
    <property type="entry name" value="F138DOMAIN"/>
</dbReference>
<feature type="compositionally biased region" description="Polar residues" evidence="1">
    <location>
        <begin position="113"/>
        <end position="126"/>
    </location>
</feature>
<feature type="region of interest" description="Disordered" evidence="1">
    <location>
        <begin position="113"/>
        <end position="136"/>
    </location>
</feature>